<dbReference type="Proteomes" id="UP000031967">
    <property type="component" value="Unassembled WGS sequence"/>
</dbReference>
<reference evidence="4 5" key="1">
    <citation type="submission" date="2014-12" db="EMBL/GenBank/DDBJ databases">
        <title>Draft genome sequence of Paenibacillus kamchatkensis strain B-2647.</title>
        <authorList>
            <person name="Karlyshev A.V."/>
            <person name="Kudryashova E.B."/>
        </authorList>
    </citation>
    <scope>NUCLEOTIDE SEQUENCE [LARGE SCALE GENOMIC DNA]</scope>
    <source>
        <strain evidence="4 5">VKM B-2647</strain>
    </source>
</reference>
<proteinExistence type="predicted"/>
<evidence type="ECO:0000313" key="4">
    <source>
        <dbReference type="EMBL" id="KIL40826.1"/>
    </source>
</evidence>
<dbReference type="PANTHER" id="PTHR43156:SF2">
    <property type="entry name" value="STAGE II SPORULATION PROTEIN E"/>
    <property type="match status" value="1"/>
</dbReference>
<evidence type="ECO:0000313" key="5">
    <source>
        <dbReference type="Proteomes" id="UP000031967"/>
    </source>
</evidence>
<organism evidence="4 5">
    <name type="scientific">Gordoniibacillus kamchatkensis</name>
    <dbReference type="NCBI Taxonomy" id="1590651"/>
    <lineage>
        <taxon>Bacteria</taxon>
        <taxon>Bacillati</taxon>
        <taxon>Bacillota</taxon>
        <taxon>Bacilli</taxon>
        <taxon>Bacillales</taxon>
        <taxon>Paenibacillaceae</taxon>
        <taxon>Gordoniibacillus</taxon>
    </lineage>
</organism>
<keyword evidence="2" id="KW-0472">Membrane</keyword>
<evidence type="ECO:0000259" key="3">
    <source>
        <dbReference type="SMART" id="SM00331"/>
    </source>
</evidence>
<dbReference type="InterPro" id="IPR036457">
    <property type="entry name" value="PPM-type-like_dom_sf"/>
</dbReference>
<dbReference type="SMART" id="SM00331">
    <property type="entry name" value="PP2C_SIG"/>
    <property type="match status" value="1"/>
</dbReference>
<feature type="domain" description="PPM-type phosphatase" evidence="3">
    <location>
        <begin position="134"/>
        <end position="340"/>
    </location>
</feature>
<evidence type="ECO:0000256" key="1">
    <source>
        <dbReference type="ARBA" id="ARBA00022801"/>
    </source>
</evidence>
<keyword evidence="2" id="KW-1133">Transmembrane helix</keyword>
<keyword evidence="1" id="KW-0378">Hydrolase</keyword>
<name>A0ABR5AIG7_9BACL</name>
<evidence type="ECO:0000256" key="2">
    <source>
        <dbReference type="SAM" id="Phobius"/>
    </source>
</evidence>
<protein>
    <recommendedName>
        <fullName evidence="3">PPM-type phosphatase domain-containing protein</fullName>
    </recommendedName>
</protein>
<feature type="transmembrane region" description="Helical" evidence="2">
    <location>
        <begin position="32"/>
        <end position="58"/>
    </location>
</feature>
<dbReference type="InterPro" id="IPR001932">
    <property type="entry name" value="PPM-type_phosphatase-like_dom"/>
</dbReference>
<sequence length="346" mass="37802">MALTFVITLGYAALRSLWYVLNSILGGRSLHMTVVFAIAIVSFAAGLTVFTLLSRFYLLDLQRIIGRFRTLANRKRNAEFVRIPIVSRYETGELVSVFNALQGRYEKEYEQWNKDLKLALSVQQKLLNTDTLEDGAWQISAARALSAEVGGGLFDIARTEQGNLLVMAGTVNGNGMPAALVMSAVLTLFRAHARESAEPARLLTSLNRKLSEMLGKDDPKVCMGIGLINTRENALAFASAGAVQAVVVHGGLRQSLRSAGGPPLSEVPDAEYTESIAPLAKGCRLLLCSLPPDYRHVPDLAARMAAHADRPFHQWQRLIALEVGGRGGDNPDMAFLSAHWREERSA</sequence>
<keyword evidence="5" id="KW-1185">Reference proteome</keyword>
<comment type="caution">
    <text evidence="4">The sequence shown here is derived from an EMBL/GenBank/DDBJ whole genome shotgun (WGS) entry which is preliminary data.</text>
</comment>
<keyword evidence="2" id="KW-0812">Transmembrane</keyword>
<dbReference type="InterPro" id="IPR052016">
    <property type="entry name" value="Bact_Sigma-Reg"/>
</dbReference>
<dbReference type="PANTHER" id="PTHR43156">
    <property type="entry name" value="STAGE II SPORULATION PROTEIN E-RELATED"/>
    <property type="match status" value="1"/>
</dbReference>
<gene>
    <name evidence="4" type="ORF">SD70_11405</name>
</gene>
<dbReference type="Gene3D" id="3.60.40.10">
    <property type="entry name" value="PPM-type phosphatase domain"/>
    <property type="match status" value="1"/>
</dbReference>
<dbReference type="Pfam" id="PF07228">
    <property type="entry name" value="SpoIIE"/>
    <property type="match status" value="1"/>
</dbReference>
<dbReference type="EMBL" id="JXAK01000016">
    <property type="protein sequence ID" value="KIL40826.1"/>
    <property type="molecule type" value="Genomic_DNA"/>
</dbReference>
<accession>A0ABR5AIG7</accession>